<dbReference type="Pfam" id="PF16126">
    <property type="entry name" value="DUF4838"/>
    <property type="match status" value="1"/>
</dbReference>
<dbReference type="InterPro" id="IPR008979">
    <property type="entry name" value="Galactose-bd-like_sf"/>
</dbReference>
<protein>
    <recommendedName>
        <fullName evidence="4">F5/8 type C domain-containing protein</fullName>
    </recommendedName>
</protein>
<dbReference type="EMBL" id="FRBL01000004">
    <property type="protein sequence ID" value="SHL57353.1"/>
    <property type="molecule type" value="Genomic_DNA"/>
</dbReference>
<dbReference type="GO" id="GO:0005975">
    <property type="term" value="P:carbohydrate metabolic process"/>
    <property type="evidence" value="ECO:0007669"/>
    <property type="project" value="UniProtKB-ARBA"/>
</dbReference>
<dbReference type="GO" id="GO:0016787">
    <property type="term" value="F:hydrolase activity"/>
    <property type="evidence" value="ECO:0007669"/>
    <property type="project" value="UniProtKB-KW"/>
</dbReference>
<evidence type="ECO:0000256" key="1">
    <source>
        <dbReference type="ARBA" id="ARBA00022801"/>
    </source>
</evidence>
<dbReference type="STRING" id="1419482.SAMN05444266_10418"/>
<evidence type="ECO:0000313" key="3">
    <source>
        <dbReference type="Proteomes" id="UP000184420"/>
    </source>
</evidence>
<dbReference type="InterPro" id="IPR032287">
    <property type="entry name" value="DUF4838"/>
</dbReference>
<keyword evidence="3" id="KW-1185">Reference proteome</keyword>
<gene>
    <name evidence="2" type="ORF">SAMN05444266_10418</name>
</gene>
<dbReference type="SUPFAM" id="SSF55545">
    <property type="entry name" value="beta-N-acetylhexosaminidase-like domain"/>
    <property type="match status" value="1"/>
</dbReference>
<dbReference type="Gene3D" id="3.30.379.10">
    <property type="entry name" value="Chitobiase/beta-hexosaminidase domain 2-like"/>
    <property type="match status" value="1"/>
</dbReference>
<evidence type="ECO:0000313" key="2">
    <source>
        <dbReference type="EMBL" id="SHL57353.1"/>
    </source>
</evidence>
<name>A0A1M7BR07_9BACT</name>
<dbReference type="PANTHER" id="PTHR47406">
    <property type="entry name" value="COAGULATION FACTOR 5/8 TYPE, C-TERMINAL"/>
    <property type="match status" value="1"/>
</dbReference>
<proteinExistence type="predicted"/>
<organism evidence="2 3">
    <name type="scientific">Chitinophaga jiangningensis</name>
    <dbReference type="NCBI Taxonomy" id="1419482"/>
    <lineage>
        <taxon>Bacteria</taxon>
        <taxon>Pseudomonadati</taxon>
        <taxon>Bacteroidota</taxon>
        <taxon>Chitinophagia</taxon>
        <taxon>Chitinophagales</taxon>
        <taxon>Chitinophagaceae</taxon>
        <taxon>Chitinophaga</taxon>
    </lineage>
</organism>
<evidence type="ECO:0008006" key="4">
    <source>
        <dbReference type="Google" id="ProtNLM"/>
    </source>
</evidence>
<keyword evidence="1" id="KW-0378">Hydrolase</keyword>
<accession>A0A1M7BR07</accession>
<dbReference type="AlphaFoldDB" id="A0A1M7BR07"/>
<sequence length="746" mass="82193">MSSLFLSVMMMVSAGCSSNSGDVPLVTAGKSAYTIVTPVSPSKAESKAAGIVQEYILQVSGAKLPIMQESNFDGRQAIYVGNTKHTSGPVSIKDDGYYTGVAEQSLYIRGGSGKGVIYGAYHFAEAYMHCRKLPGVQPVVPASRDIKVPAGMKDLSEPDFIYRESYYPASADPLYLEWHGLQRFEDLWGLWGHSYFKILPPKSYFATHPEYYSMVNGKRQPLQLCLSNEEVFKLTVAFFKQAIADNPDAIYWSISPEDGPGGCTCDQCKKADAEEGSQSGSLIRFVNRVAAVFPAQRFTTLAYGYTSKAPGKTRPADNVYVLLSTIDAYRQTPLQEAPSAAGFRKNLETWEKTGGHLFIWDYTTQFTNYLCPFPDYNNLAANLQYFAAHGVRGVFSQGSGDTYGDMAEYNSYLQAALLWNTKADAAAVSADFMKSYYKAAGGPMQQYVQALTAAVKSTNAVLDIYGSPIYSGRDYLSPANLDKYSNILDQAEAAAEKDTAALQRVYRARLPLEYTVLQQSRVYGTEKFGYLVPGNGNAYTVNPKWPARVQRFTAQAKAAGVTELSEGGLSPEAYQQQWQLLLQRPWVGGLAFRAPVTLVNPYTPEYSPMKEKTLTDGLTGDKDFSYNWLFTYGKDMIATVDLGGSKAVSSVQLNFLQDARHNIFLPVKIIIEISGDGKAYTKIGEQAGGLPKEEDYAVAIQHYQFKNNRKPARYIRVTATCAASMPEWRAIPNKLPAVCCDEVVVL</sequence>
<reference evidence="2 3" key="1">
    <citation type="submission" date="2016-11" db="EMBL/GenBank/DDBJ databases">
        <authorList>
            <person name="Jaros S."/>
            <person name="Januszkiewicz K."/>
            <person name="Wedrychowicz H."/>
        </authorList>
    </citation>
    <scope>NUCLEOTIDE SEQUENCE [LARGE SCALE GENOMIC DNA]</scope>
    <source>
        <strain evidence="2 3">DSM 27406</strain>
    </source>
</reference>
<dbReference type="InterPro" id="IPR029018">
    <property type="entry name" value="Hex-like_dom2"/>
</dbReference>
<dbReference type="Proteomes" id="UP000184420">
    <property type="component" value="Unassembled WGS sequence"/>
</dbReference>
<dbReference type="RefSeq" id="WP_178372114.1">
    <property type="nucleotide sequence ID" value="NZ_FRBL01000004.1"/>
</dbReference>
<dbReference type="SUPFAM" id="SSF49785">
    <property type="entry name" value="Galactose-binding domain-like"/>
    <property type="match status" value="1"/>
</dbReference>
<dbReference type="PANTHER" id="PTHR47406:SF2">
    <property type="entry name" value="ALPHA GLUCURONIDASE N-TERMINAL DOMAIN-CONTAINING PROTEIN"/>
    <property type="match status" value="1"/>
</dbReference>
<dbReference type="Gene3D" id="2.60.120.260">
    <property type="entry name" value="Galactose-binding domain-like"/>
    <property type="match status" value="1"/>
</dbReference>